<dbReference type="GO" id="GO:0016114">
    <property type="term" value="P:terpenoid biosynthetic process"/>
    <property type="evidence" value="ECO:0007669"/>
    <property type="project" value="InterPro"/>
</dbReference>
<protein>
    <recommendedName>
        <fullName evidence="6">1-deoxy-D-xylulose-5-phosphate synthase</fullName>
        <ecNumber evidence="6">2.2.1.7</ecNumber>
    </recommendedName>
</protein>
<comment type="pathway">
    <text evidence="3">Metabolic intermediate biosynthesis; 1-deoxy-D-xylulose 5-phosphate biosynthesis; 1-deoxy-D-xylulose 5-phosphate from D-glyceraldehyde 3-phosphate and pyruvate: step 1/1.</text>
</comment>
<evidence type="ECO:0000313" key="16">
    <source>
        <dbReference type="Proteomes" id="UP000694251"/>
    </source>
</evidence>
<dbReference type="GO" id="GO:0008661">
    <property type="term" value="F:1-deoxy-D-xylulose-5-phosphate synthase activity"/>
    <property type="evidence" value="ECO:0007669"/>
    <property type="project" value="UniProtKB-EC"/>
</dbReference>
<evidence type="ECO:0000256" key="11">
    <source>
        <dbReference type="ARBA" id="ARBA00023052"/>
    </source>
</evidence>
<reference evidence="15 16" key="1">
    <citation type="submission" date="2020-12" db="EMBL/GenBank/DDBJ databases">
        <title>Concerted genomic and epigenomic changes stabilize Arabidopsis allopolyploids.</title>
        <authorList>
            <person name="Chen Z."/>
        </authorList>
    </citation>
    <scope>NUCLEOTIDE SEQUENCE [LARGE SCALE GENOMIC DNA]</scope>
    <source>
        <strain evidence="15">As9502</strain>
        <tissue evidence="15">Leaf</tissue>
    </source>
</reference>
<keyword evidence="7" id="KW-0808">Transferase</keyword>
<dbReference type="Pfam" id="PF02780">
    <property type="entry name" value="Transketolase_C"/>
    <property type="match status" value="1"/>
</dbReference>
<organism evidence="15 16">
    <name type="scientific">Arabidopsis suecica</name>
    <name type="common">Swedish thale-cress</name>
    <name type="synonym">Cardaminopsis suecica</name>
    <dbReference type="NCBI Taxonomy" id="45249"/>
    <lineage>
        <taxon>Eukaryota</taxon>
        <taxon>Viridiplantae</taxon>
        <taxon>Streptophyta</taxon>
        <taxon>Embryophyta</taxon>
        <taxon>Tracheophyta</taxon>
        <taxon>Spermatophyta</taxon>
        <taxon>Magnoliopsida</taxon>
        <taxon>eudicotyledons</taxon>
        <taxon>Gunneridae</taxon>
        <taxon>Pentapetalae</taxon>
        <taxon>rosids</taxon>
        <taxon>malvids</taxon>
        <taxon>Brassicales</taxon>
        <taxon>Brassicaceae</taxon>
        <taxon>Camelineae</taxon>
        <taxon>Arabidopsis</taxon>
    </lineage>
</organism>
<dbReference type="FunFam" id="3.40.50.970:FF:000005">
    <property type="entry name" value="1-deoxy-D-xylulose-5-phosphate synthase"/>
    <property type="match status" value="1"/>
</dbReference>
<keyword evidence="9" id="KW-0460">Magnesium</keyword>
<proteinExistence type="inferred from homology"/>
<keyword evidence="11" id="KW-0786">Thiamine pyrophosphate</keyword>
<dbReference type="HAMAP" id="MF_00315">
    <property type="entry name" value="DXP_synth"/>
    <property type="match status" value="1"/>
</dbReference>
<dbReference type="Pfam" id="PF13292">
    <property type="entry name" value="DXP_synthase_N"/>
    <property type="match status" value="2"/>
</dbReference>
<evidence type="ECO:0000256" key="2">
    <source>
        <dbReference type="ARBA" id="ARBA00001964"/>
    </source>
</evidence>
<dbReference type="AlphaFoldDB" id="A0A8T2FAW1"/>
<dbReference type="GO" id="GO:0019288">
    <property type="term" value="P:isopentenyl diphosphate biosynthetic process, methylerythritol 4-phosphate pathway"/>
    <property type="evidence" value="ECO:0007669"/>
    <property type="project" value="UniProtKB-ARBA"/>
</dbReference>
<name>A0A8T2FAW1_ARASU</name>
<dbReference type="EC" id="2.2.1.7" evidence="6"/>
<evidence type="ECO:0000256" key="5">
    <source>
        <dbReference type="ARBA" id="ARBA00011738"/>
    </source>
</evidence>
<evidence type="ECO:0000313" key="15">
    <source>
        <dbReference type="EMBL" id="KAG7632084.1"/>
    </source>
</evidence>
<dbReference type="GO" id="GO:0046872">
    <property type="term" value="F:metal ion binding"/>
    <property type="evidence" value="ECO:0007669"/>
    <property type="project" value="UniProtKB-KW"/>
</dbReference>
<comment type="cofactor">
    <cofactor evidence="2">
        <name>thiamine diphosphate</name>
        <dbReference type="ChEBI" id="CHEBI:58937"/>
    </cofactor>
</comment>
<evidence type="ECO:0000256" key="7">
    <source>
        <dbReference type="ARBA" id="ARBA00022679"/>
    </source>
</evidence>
<keyword evidence="16" id="KW-1185">Reference proteome</keyword>
<dbReference type="FunFam" id="3.40.50.920:FF:000002">
    <property type="entry name" value="1-deoxy-D-xylulose-5-phosphate synthase"/>
    <property type="match status" value="1"/>
</dbReference>
<dbReference type="GO" id="GO:0009228">
    <property type="term" value="P:thiamine biosynthetic process"/>
    <property type="evidence" value="ECO:0007669"/>
    <property type="project" value="UniProtKB-KW"/>
</dbReference>
<comment type="cofactor">
    <cofactor evidence="1">
        <name>Mg(2+)</name>
        <dbReference type="ChEBI" id="CHEBI:18420"/>
    </cofactor>
</comment>
<dbReference type="InterPro" id="IPR005477">
    <property type="entry name" value="Dxylulose-5-P_synthase"/>
</dbReference>
<gene>
    <name evidence="15" type="ORF">ISN44_As03g022420</name>
</gene>
<accession>A0A8T2FAW1</accession>
<dbReference type="InterPro" id="IPR033248">
    <property type="entry name" value="Transketolase_C"/>
</dbReference>
<dbReference type="CDD" id="cd07033">
    <property type="entry name" value="TPP_PYR_DXS_TK_like"/>
    <property type="match status" value="1"/>
</dbReference>
<evidence type="ECO:0000256" key="10">
    <source>
        <dbReference type="ARBA" id="ARBA00022977"/>
    </source>
</evidence>
<dbReference type="PANTHER" id="PTHR43322:SF8">
    <property type="entry name" value="1-DEOXY-D-XYLULOSE-5-PHOSPHATE SYNTHASE"/>
    <property type="match status" value="1"/>
</dbReference>
<evidence type="ECO:0000256" key="13">
    <source>
        <dbReference type="ARBA" id="ARBA00050872"/>
    </source>
</evidence>
<evidence type="ECO:0000256" key="9">
    <source>
        <dbReference type="ARBA" id="ARBA00022842"/>
    </source>
</evidence>
<keyword evidence="8" id="KW-0479">Metal-binding</keyword>
<dbReference type="InterPro" id="IPR049557">
    <property type="entry name" value="Transketolase_CS"/>
</dbReference>
<dbReference type="PROSITE" id="PS00802">
    <property type="entry name" value="TRANSKETOLASE_2"/>
    <property type="match status" value="1"/>
</dbReference>
<comment type="caution">
    <text evidence="15">The sequence shown here is derived from an EMBL/GenBank/DDBJ whole genome shotgun (WGS) entry which is preliminary data.</text>
</comment>
<dbReference type="InterPro" id="IPR020826">
    <property type="entry name" value="Transketolase_BS"/>
</dbReference>
<keyword evidence="10" id="KW-0784">Thiamine biosynthesis</keyword>
<dbReference type="EMBL" id="JAEFBJ010000003">
    <property type="protein sequence ID" value="KAG7632084.1"/>
    <property type="molecule type" value="Genomic_DNA"/>
</dbReference>
<dbReference type="InterPro" id="IPR005475">
    <property type="entry name" value="Transketolase-like_Pyr-bd"/>
</dbReference>
<keyword evidence="12" id="KW-0414">Isoprene biosynthesis</keyword>
<dbReference type="SMART" id="SM00861">
    <property type="entry name" value="Transket_pyr"/>
    <property type="match status" value="1"/>
</dbReference>
<dbReference type="PROSITE" id="PS00801">
    <property type="entry name" value="TRANSKETOLASE_1"/>
    <property type="match status" value="1"/>
</dbReference>
<evidence type="ECO:0000256" key="4">
    <source>
        <dbReference type="ARBA" id="ARBA00011081"/>
    </source>
</evidence>
<dbReference type="GO" id="GO:0009507">
    <property type="term" value="C:chloroplast"/>
    <property type="evidence" value="ECO:0007669"/>
    <property type="project" value="TreeGrafter"/>
</dbReference>
<feature type="domain" description="Transketolase-like pyrimidine-binding" evidence="14">
    <location>
        <begin position="326"/>
        <end position="490"/>
    </location>
</feature>
<dbReference type="OrthoDB" id="10266385at2759"/>
<dbReference type="Proteomes" id="UP000694251">
    <property type="component" value="Chromosome 3"/>
</dbReference>
<comment type="subunit">
    <text evidence="5">Homodimer.</text>
</comment>
<evidence type="ECO:0000256" key="8">
    <source>
        <dbReference type="ARBA" id="ARBA00022723"/>
    </source>
</evidence>
<dbReference type="GO" id="GO:0015995">
    <property type="term" value="P:chlorophyll biosynthetic process"/>
    <property type="evidence" value="ECO:0007669"/>
    <property type="project" value="TreeGrafter"/>
</dbReference>
<evidence type="ECO:0000256" key="1">
    <source>
        <dbReference type="ARBA" id="ARBA00001946"/>
    </source>
</evidence>
<dbReference type="PANTHER" id="PTHR43322">
    <property type="entry name" value="1-D-DEOXYXYLULOSE 5-PHOSPHATE SYNTHASE-RELATED"/>
    <property type="match status" value="1"/>
</dbReference>
<evidence type="ECO:0000256" key="6">
    <source>
        <dbReference type="ARBA" id="ARBA00013150"/>
    </source>
</evidence>
<sequence>MSYQTQINKFSQMALSVFAFPSYINRNPSLKYLKPSSMSSTKYSKVRATTFSEKGEYYSNRPPTPLLDTINHPMHMKNLSIKELKVLSDELRSDVIFNVSKTGGHLGSNLGVVELTVALHYIFNTPHDKILWDVGHQSYPHKILTGRRGKMKTIRQTNGLSGYTKRRESEHDSFGTGHSSTTLSAGLGMAVGRDLKGMNNSVVSVIGDGAMTAGQAYEAMNNAGYLHSNMIVILNDNKQVSLPTANLDGPTQPVGALSCALSRLQSNRGMIRETSSTLFEELGFHYVGPVDGHNIDDLVSILETLKSTKTIGPVLIHVVTEKGRGYPYAERADDKYHEAEADKDIVAIHAAMGGGTMLNLFESRFPTRCFDVGIAEQHAVTFAAGLACEGLKPFCTIYSSFMQRAYDQVVHDVDLQKLPVRFAIDRAGLMGADGPTHCGAFDVTFMACLPNMIVMAPSDEAELFNMVATAAAIDDRPSCFRYHRGNGIGVSLPPGNKGVPLQIGRGRILRDGERVALLGYGSAVQRCLEAASMLSERGLKITVADARFCKPLDVALIRSLAKSHEVLITVEEGSIGGFGSHVVQFLALDGLLDGKLKWRPMVLPDRYIEHGSPMDQLAEAGLTASHIAATALNLMGTPREALFWE</sequence>
<comment type="catalytic activity">
    <reaction evidence="13">
        <text>D-glyceraldehyde 3-phosphate + pyruvate + H(+) = 1-deoxy-D-xylulose 5-phosphate + CO2</text>
        <dbReference type="Rhea" id="RHEA:12605"/>
        <dbReference type="ChEBI" id="CHEBI:15361"/>
        <dbReference type="ChEBI" id="CHEBI:15378"/>
        <dbReference type="ChEBI" id="CHEBI:16526"/>
        <dbReference type="ChEBI" id="CHEBI:57792"/>
        <dbReference type="ChEBI" id="CHEBI:59776"/>
        <dbReference type="EC" id="2.2.1.7"/>
    </reaction>
    <physiologicalReaction direction="left-to-right" evidence="13">
        <dbReference type="Rhea" id="RHEA:12606"/>
    </physiologicalReaction>
</comment>
<evidence type="ECO:0000256" key="12">
    <source>
        <dbReference type="ARBA" id="ARBA00023229"/>
    </source>
</evidence>
<dbReference type="Pfam" id="PF02779">
    <property type="entry name" value="Transket_pyr"/>
    <property type="match status" value="1"/>
</dbReference>
<comment type="similarity">
    <text evidence="4">Belongs to the transketolase family. DXPS subfamily.</text>
</comment>
<evidence type="ECO:0000256" key="3">
    <source>
        <dbReference type="ARBA" id="ARBA00004980"/>
    </source>
</evidence>
<dbReference type="CDD" id="cd02007">
    <property type="entry name" value="TPP_DXS"/>
    <property type="match status" value="1"/>
</dbReference>
<evidence type="ECO:0000259" key="14">
    <source>
        <dbReference type="SMART" id="SM00861"/>
    </source>
</evidence>